<name>A0A926EVL1_9FIRM</name>
<comment type="subunit">
    <text evidence="9">Homodimer.</text>
</comment>
<evidence type="ECO:0000256" key="2">
    <source>
        <dbReference type="ARBA" id="ARBA00009749"/>
    </source>
</evidence>
<dbReference type="InterPro" id="IPR038076">
    <property type="entry name" value="MgtE_N_sf"/>
</dbReference>
<evidence type="ECO:0000313" key="12">
    <source>
        <dbReference type="Proteomes" id="UP000601171"/>
    </source>
</evidence>
<comment type="caution">
    <text evidence="11">The sequence shown here is derived from an EMBL/GenBank/DDBJ whole genome shotgun (WGS) entry which is preliminary data.</text>
</comment>
<dbReference type="CDD" id="cd04606">
    <property type="entry name" value="CBS_pair_Mg_transporter"/>
    <property type="match status" value="1"/>
</dbReference>
<feature type="transmembrane region" description="Helical" evidence="9">
    <location>
        <begin position="264"/>
        <end position="284"/>
    </location>
</feature>
<comment type="function">
    <text evidence="9">Acts as a magnesium transporter.</text>
</comment>
<dbReference type="SUPFAM" id="SSF54631">
    <property type="entry name" value="CBS-domain pair"/>
    <property type="match status" value="1"/>
</dbReference>
<dbReference type="Gene3D" id="1.10.357.20">
    <property type="entry name" value="SLC41 divalent cation transporters, integral membrane domain"/>
    <property type="match status" value="1"/>
</dbReference>
<evidence type="ECO:0000256" key="6">
    <source>
        <dbReference type="ARBA" id="ARBA00022989"/>
    </source>
</evidence>
<dbReference type="Proteomes" id="UP000601171">
    <property type="component" value="Unassembled WGS sequence"/>
</dbReference>
<dbReference type="Pfam" id="PF01769">
    <property type="entry name" value="MgtE"/>
    <property type="match status" value="1"/>
</dbReference>
<feature type="transmembrane region" description="Helical" evidence="9">
    <location>
        <begin position="376"/>
        <end position="400"/>
    </location>
</feature>
<dbReference type="SMART" id="SM00116">
    <property type="entry name" value="CBS"/>
    <property type="match status" value="2"/>
</dbReference>
<dbReference type="GO" id="GO:0005886">
    <property type="term" value="C:plasma membrane"/>
    <property type="evidence" value="ECO:0007669"/>
    <property type="project" value="UniProtKB-SubCell"/>
</dbReference>
<dbReference type="NCBIfam" id="TIGR00400">
    <property type="entry name" value="mgtE"/>
    <property type="match status" value="1"/>
</dbReference>
<evidence type="ECO:0000256" key="1">
    <source>
        <dbReference type="ARBA" id="ARBA00004141"/>
    </source>
</evidence>
<dbReference type="InterPro" id="IPR000644">
    <property type="entry name" value="CBS_dom"/>
</dbReference>
<dbReference type="SUPFAM" id="SSF161093">
    <property type="entry name" value="MgtE membrane domain-like"/>
    <property type="match status" value="1"/>
</dbReference>
<dbReference type="InterPro" id="IPR006667">
    <property type="entry name" value="SLC41_membr_dom"/>
</dbReference>
<dbReference type="InterPro" id="IPR006669">
    <property type="entry name" value="MgtE_transporter"/>
</dbReference>
<dbReference type="GO" id="GO:0046872">
    <property type="term" value="F:metal ion binding"/>
    <property type="evidence" value="ECO:0007669"/>
    <property type="project" value="UniProtKB-KW"/>
</dbReference>
<evidence type="ECO:0000259" key="10">
    <source>
        <dbReference type="PROSITE" id="PS51371"/>
    </source>
</evidence>
<keyword evidence="5 9" id="KW-0460">Magnesium</keyword>
<feature type="transmembrane region" description="Helical" evidence="9">
    <location>
        <begin position="412"/>
        <end position="435"/>
    </location>
</feature>
<keyword evidence="9" id="KW-1003">Cell membrane</keyword>
<dbReference type="Pfam" id="PF03448">
    <property type="entry name" value="MgtE_N"/>
    <property type="match status" value="1"/>
</dbReference>
<comment type="subcellular location">
    <subcellularLocation>
        <location evidence="9">Cell membrane</location>
        <topology evidence="9">Multi-pass membrane protein</topology>
    </subcellularLocation>
    <subcellularLocation>
        <location evidence="1">Membrane</location>
        <topology evidence="1">Multi-pass membrane protein</topology>
    </subcellularLocation>
</comment>
<dbReference type="SMART" id="SM00924">
    <property type="entry name" value="MgtE_N"/>
    <property type="match status" value="1"/>
</dbReference>
<feature type="transmembrane region" description="Helical" evidence="9">
    <location>
        <begin position="296"/>
        <end position="320"/>
    </location>
</feature>
<keyword evidence="4 9" id="KW-0812">Transmembrane</keyword>
<evidence type="ECO:0000313" key="11">
    <source>
        <dbReference type="EMBL" id="MBC8589103.1"/>
    </source>
</evidence>
<dbReference type="InterPro" id="IPR036739">
    <property type="entry name" value="SLC41_membr_dom_sf"/>
</dbReference>
<feature type="domain" description="CBS" evidence="10">
    <location>
        <begin position="119"/>
        <end position="181"/>
    </location>
</feature>
<dbReference type="AlphaFoldDB" id="A0A926EVL1"/>
<evidence type="ECO:0000256" key="3">
    <source>
        <dbReference type="ARBA" id="ARBA00022448"/>
    </source>
</evidence>
<keyword evidence="6 9" id="KW-1133">Transmembrane helix</keyword>
<feature type="domain" description="CBS" evidence="10">
    <location>
        <begin position="183"/>
        <end position="239"/>
    </location>
</feature>
<sequence>MDCKELELLAKGHPLDIARMVENADADRQFEMLNQLPVDRLNDVFIELSDELALSYIHSLSVDRKKELLDALEMDEIRNLLDDVDTAEVQEILSLLDTAKRQKMIRMLAYDEDVAASIMNTDFIVIQEKTSITDATRNLVKNVKDSDFIDEIFVIDSHQNYVGSIELKNLISARKGDKLDKIIERNQAVIYEHDSIHTAIKKLRDYDYTVMPVVNEQHHLIGIITADDILDTMIEEYEEDVERFVAVGDYEEDSSAFVRTKQRLPWLLASIVLNLVIAGFLSFFQDTIEQITALILFQPMILGMAGNIGTQAISVTILGLHQYKLSGKDDVKLHIRDEIMIGILNSLLIGFFGFIIAFVFLSFVTMGDQNPLQLAFVVGSSLAGGMFISAICGVFIPIFLDKMNIDPAVASGPIISTINDLFALLIYFAIATAMLL</sequence>
<keyword evidence="9" id="KW-0479">Metal-binding</keyword>
<dbReference type="GO" id="GO:0015095">
    <property type="term" value="F:magnesium ion transmembrane transporter activity"/>
    <property type="evidence" value="ECO:0007669"/>
    <property type="project" value="UniProtKB-UniRule"/>
</dbReference>
<reference evidence="11" key="1">
    <citation type="submission" date="2020-08" db="EMBL/GenBank/DDBJ databases">
        <title>Genome public.</title>
        <authorList>
            <person name="Liu C."/>
            <person name="Sun Q."/>
        </authorList>
    </citation>
    <scope>NUCLEOTIDE SEQUENCE</scope>
    <source>
        <strain evidence="11">BX21</strain>
    </source>
</reference>
<organism evidence="11 12">
    <name type="scientific">Paratissierella segnis</name>
    <dbReference type="NCBI Taxonomy" id="2763679"/>
    <lineage>
        <taxon>Bacteria</taxon>
        <taxon>Bacillati</taxon>
        <taxon>Bacillota</taxon>
        <taxon>Tissierellia</taxon>
        <taxon>Tissierellales</taxon>
        <taxon>Tissierellaceae</taxon>
        <taxon>Paratissierella</taxon>
    </lineage>
</organism>
<dbReference type="EMBL" id="JACRTG010000030">
    <property type="protein sequence ID" value="MBC8589103.1"/>
    <property type="molecule type" value="Genomic_DNA"/>
</dbReference>
<comment type="similarity">
    <text evidence="2 9">Belongs to the SLC41A transporter family.</text>
</comment>
<dbReference type="SUPFAM" id="SSF158791">
    <property type="entry name" value="MgtE N-terminal domain-like"/>
    <property type="match status" value="1"/>
</dbReference>
<accession>A0A926EVL1</accession>
<evidence type="ECO:0000256" key="8">
    <source>
        <dbReference type="PROSITE-ProRule" id="PRU00703"/>
    </source>
</evidence>
<keyword evidence="3 9" id="KW-0813">Transport</keyword>
<evidence type="ECO:0000256" key="9">
    <source>
        <dbReference type="RuleBase" id="RU362011"/>
    </source>
</evidence>
<dbReference type="InterPro" id="IPR046342">
    <property type="entry name" value="CBS_dom_sf"/>
</dbReference>
<feature type="transmembrane region" description="Helical" evidence="9">
    <location>
        <begin position="341"/>
        <end position="364"/>
    </location>
</feature>
<keyword evidence="7 9" id="KW-0472">Membrane</keyword>
<evidence type="ECO:0000256" key="7">
    <source>
        <dbReference type="ARBA" id="ARBA00023136"/>
    </source>
</evidence>
<gene>
    <name evidence="11" type="primary">mgtE</name>
    <name evidence="11" type="ORF">H8707_12855</name>
</gene>
<keyword evidence="12" id="KW-1185">Reference proteome</keyword>
<dbReference type="RefSeq" id="WP_262430566.1">
    <property type="nucleotide sequence ID" value="NZ_JACRTG010000030.1"/>
</dbReference>
<keyword evidence="8" id="KW-0129">CBS domain</keyword>
<dbReference type="InterPro" id="IPR006668">
    <property type="entry name" value="Mg_transptr_MgtE_intracell_dom"/>
</dbReference>
<dbReference type="Gene3D" id="1.25.60.10">
    <property type="entry name" value="MgtE N-terminal domain-like"/>
    <property type="match status" value="1"/>
</dbReference>
<dbReference type="Gene3D" id="3.10.580.10">
    <property type="entry name" value="CBS-domain"/>
    <property type="match status" value="1"/>
</dbReference>
<dbReference type="PANTHER" id="PTHR43773:SF1">
    <property type="entry name" value="MAGNESIUM TRANSPORTER MGTE"/>
    <property type="match status" value="1"/>
</dbReference>
<dbReference type="PANTHER" id="PTHR43773">
    <property type="entry name" value="MAGNESIUM TRANSPORTER MGTE"/>
    <property type="match status" value="1"/>
</dbReference>
<proteinExistence type="inferred from homology"/>
<dbReference type="PROSITE" id="PS51371">
    <property type="entry name" value="CBS"/>
    <property type="match status" value="2"/>
</dbReference>
<evidence type="ECO:0000256" key="4">
    <source>
        <dbReference type="ARBA" id="ARBA00022692"/>
    </source>
</evidence>
<protein>
    <recommendedName>
        <fullName evidence="9">Magnesium transporter MgtE</fullName>
    </recommendedName>
</protein>
<evidence type="ECO:0000256" key="5">
    <source>
        <dbReference type="ARBA" id="ARBA00022842"/>
    </source>
</evidence>
<dbReference type="Pfam" id="PF00571">
    <property type="entry name" value="CBS"/>
    <property type="match status" value="2"/>
</dbReference>